<protein>
    <submittedName>
        <fullName evidence="3">Flavin adenine dinucleotide synthetase 1</fullName>
    </submittedName>
</protein>
<dbReference type="AlphaFoldDB" id="A0A2K5EUC3"/>
<accession>A0A2K5EUC3</accession>
<evidence type="ECO:0000313" key="3">
    <source>
        <dbReference type="Ensembl" id="ENSANAP00000036795.1"/>
    </source>
</evidence>
<feature type="domain" description="FAD synthase middle" evidence="2">
    <location>
        <begin position="11"/>
        <end position="87"/>
    </location>
</feature>
<dbReference type="Ensembl" id="ENSANAT00000054870.1">
    <property type="protein sequence ID" value="ENSANAP00000036795.1"/>
    <property type="gene ID" value="ENSANAG00000035897.1"/>
</dbReference>
<reference evidence="3" key="1">
    <citation type="submission" date="2025-08" db="UniProtKB">
        <authorList>
            <consortium name="Ensembl"/>
        </authorList>
    </citation>
    <scope>IDENTIFICATION</scope>
</reference>
<name>A0A2K5EUC3_AOTNA</name>
<dbReference type="GeneTree" id="ENSGT00390000007266"/>
<evidence type="ECO:0000256" key="1">
    <source>
        <dbReference type="SAM" id="MobiDB-lite"/>
    </source>
</evidence>
<dbReference type="Pfam" id="PF24102">
    <property type="entry name" value="FLAD1_M"/>
    <property type="match status" value="1"/>
</dbReference>
<feature type="region of interest" description="Disordered" evidence="1">
    <location>
        <begin position="141"/>
        <end position="171"/>
    </location>
</feature>
<sequence length="171" mass="18476">MKGLFQNPAVQFHSKELYVAADEASIAPILAEAQAHFGRRLGLGSYPDWGSNYYQVKLTLDSEEAGPLEECLAYLTARLPQGSLVPYVSNAVEQAGEAVYKLAESGNYLMFQTPSRSCISAASPLSLSWNSFYRTPSREQAIPGNQIASPPSEAEGGAEEPWMGPFPGQQG</sequence>
<evidence type="ECO:0000313" key="4">
    <source>
        <dbReference type="Proteomes" id="UP000233020"/>
    </source>
</evidence>
<feature type="compositionally biased region" description="Low complexity" evidence="1">
    <location>
        <begin position="148"/>
        <end position="161"/>
    </location>
</feature>
<organism evidence="3 4">
    <name type="scientific">Aotus nancymaae</name>
    <name type="common">Ma's night monkey</name>
    <dbReference type="NCBI Taxonomy" id="37293"/>
    <lineage>
        <taxon>Eukaryota</taxon>
        <taxon>Metazoa</taxon>
        <taxon>Chordata</taxon>
        <taxon>Craniata</taxon>
        <taxon>Vertebrata</taxon>
        <taxon>Euteleostomi</taxon>
        <taxon>Mammalia</taxon>
        <taxon>Eutheria</taxon>
        <taxon>Euarchontoglires</taxon>
        <taxon>Primates</taxon>
        <taxon>Haplorrhini</taxon>
        <taxon>Platyrrhini</taxon>
        <taxon>Aotidae</taxon>
        <taxon>Aotus</taxon>
    </lineage>
</organism>
<reference evidence="3" key="2">
    <citation type="submission" date="2025-09" db="UniProtKB">
        <authorList>
            <consortium name="Ensembl"/>
        </authorList>
    </citation>
    <scope>IDENTIFICATION</scope>
</reference>
<dbReference type="Proteomes" id="UP000233020">
    <property type="component" value="Unplaced"/>
</dbReference>
<gene>
    <name evidence="3" type="primary">FLAD1</name>
</gene>
<keyword evidence="4" id="KW-1185">Reference proteome</keyword>
<dbReference type="InterPro" id="IPR056596">
    <property type="entry name" value="FLAD1_M"/>
</dbReference>
<evidence type="ECO:0000259" key="2">
    <source>
        <dbReference type="Pfam" id="PF24102"/>
    </source>
</evidence>
<proteinExistence type="predicted"/>